<evidence type="ECO:0000256" key="1">
    <source>
        <dbReference type="SAM" id="Coils"/>
    </source>
</evidence>
<organism evidence="2 3">
    <name type="scientific">Thalassomonas viridans</name>
    <dbReference type="NCBI Taxonomy" id="137584"/>
    <lineage>
        <taxon>Bacteria</taxon>
        <taxon>Pseudomonadati</taxon>
        <taxon>Pseudomonadota</taxon>
        <taxon>Gammaproteobacteria</taxon>
        <taxon>Alteromonadales</taxon>
        <taxon>Colwelliaceae</taxon>
        <taxon>Thalassomonas</taxon>
    </lineage>
</organism>
<dbReference type="SUPFAM" id="SSF56954">
    <property type="entry name" value="Outer membrane efflux proteins (OEP)"/>
    <property type="match status" value="1"/>
</dbReference>
<reference evidence="2 3" key="1">
    <citation type="journal article" date="2015" name="Genome Announc.">
        <title>Draft Genome Sequences of Marine Isolates of Thalassomonas viridans and Thalassomonas actiniarum.</title>
        <authorList>
            <person name="Olonade I."/>
            <person name="van Zyl L.J."/>
            <person name="Trindade M."/>
        </authorList>
    </citation>
    <scope>NUCLEOTIDE SEQUENCE [LARGE SCALE GENOMIC DNA]</scope>
    <source>
        <strain evidence="2 3">XOM25</strain>
    </source>
</reference>
<name>A0AAE9Z7C5_9GAMM</name>
<reference evidence="2 3" key="2">
    <citation type="journal article" date="2022" name="Mar. Drugs">
        <title>Bioassay-Guided Fractionation Leads to the Detection of Cholic Acid Generated by the Rare Thalassomonas sp.</title>
        <authorList>
            <person name="Pheiffer F."/>
            <person name="Schneider Y.K."/>
            <person name="Hansen E.H."/>
            <person name="Andersen J.H."/>
            <person name="Isaksson J."/>
            <person name="Busche T."/>
            <person name="R C."/>
            <person name="Kalinowski J."/>
            <person name="Zyl L.V."/>
            <person name="Trindade M."/>
        </authorList>
    </citation>
    <scope>NUCLEOTIDE SEQUENCE [LARGE SCALE GENOMIC DNA]</scope>
    <source>
        <strain evidence="2 3">XOM25</strain>
    </source>
</reference>
<evidence type="ECO:0000313" key="2">
    <source>
        <dbReference type="EMBL" id="WDE08111.1"/>
    </source>
</evidence>
<evidence type="ECO:0000313" key="3">
    <source>
        <dbReference type="Proteomes" id="UP000032352"/>
    </source>
</evidence>
<dbReference type="InterPro" id="IPR010131">
    <property type="entry name" value="MdtP/NodT-like"/>
</dbReference>
<dbReference type="Gene3D" id="1.20.1600.10">
    <property type="entry name" value="Outer membrane efflux proteins (OEP)"/>
    <property type="match status" value="1"/>
</dbReference>
<sequence>MAGTQVAVAASPGHEPGETLSFGQTIKRALANDPWLNANLKQQQALESMSRFSSTLPDPKVSLSLANLGTDNFDFEQEAMTQLKVGVSQMFPRGDSLAIKARQLRMQSQQYPLQRRDRQAKVTVTAGSLWLDAYLAQESIALIEKNYALFEQLSDVAQASYSSALGKTRQQDIVRAQLELTRLEDRLVQLKQQQLVFQQKLSQWLLAYQPELELTAAFPENGLAHGFSAGVIALNKRLPELDFLKPELLKETVSSRELAQALMAHPALAVFDKKIQAANQGVKLARQSYSPEWGVNASYGLRGDDAMDNNRADLFSVGVTFDVPLFTENRQDQLVKAEILKSEAIKTEKLLLLRQLMSAFYAGKAKLERFQQRNTLYQQELLPQIHIQAEASLTAYTSDDGDFAEVVRARIAELNGEIDALAIRVGIEKTLLELNYLFVDGAGAEQAGILSPSLSLPLTGQKKQMEQDKNE</sequence>
<dbReference type="Proteomes" id="UP000032352">
    <property type="component" value="Chromosome"/>
</dbReference>
<dbReference type="AlphaFoldDB" id="A0AAE9Z7C5"/>
<protein>
    <submittedName>
        <fullName evidence="2">TolC family protein</fullName>
    </submittedName>
</protein>
<keyword evidence="1" id="KW-0175">Coiled coil</keyword>
<dbReference type="EMBL" id="CP059733">
    <property type="protein sequence ID" value="WDE08111.1"/>
    <property type="molecule type" value="Genomic_DNA"/>
</dbReference>
<dbReference type="GO" id="GO:0015562">
    <property type="term" value="F:efflux transmembrane transporter activity"/>
    <property type="evidence" value="ECO:0007669"/>
    <property type="project" value="InterPro"/>
</dbReference>
<proteinExistence type="predicted"/>
<keyword evidence="3" id="KW-1185">Reference proteome</keyword>
<dbReference type="PANTHER" id="PTHR30203">
    <property type="entry name" value="OUTER MEMBRANE CATION EFFLUX PROTEIN"/>
    <property type="match status" value="1"/>
</dbReference>
<feature type="coiled-coil region" evidence="1">
    <location>
        <begin position="173"/>
        <end position="200"/>
    </location>
</feature>
<dbReference type="KEGG" id="tvd:SG34_002460"/>
<accession>A0AAE9Z7C5</accession>
<gene>
    <name evidence="2" type="ORF">SG34_002460</name>
</gene>